<dbReference type="GO" id="GO:0031460">
    <property type="term" value="P:glycine betaine transport"/>
    <property type="evidence" value="ECO:0007669"/>
    <property type="project" value="TreeGrafter"/>
</dbReference>
<evidence type="ECO:0000256" key="5">
    <source>
        <dbReference type="ARBA" id="ARBA00023136"/>
    </source>
</evidence>
<dbReference type="FunFam" id="1.10.3720.10:FF:000001">
    <property type="entry name" value="Glycine betaine ABC transporter, permease"/>
    <property type="match status" value="1"/>
</dbReference>
<name>D1AHZ0_SEBTE</name>
<dbReference type="AlphaFoldDB" id="D1AHZ0"/>
<comment type="similarity">
    <text evidence="8">Belongs to the binding-protein-dependent transport system permease family.</text>
</comment>
<proteinExistence type="inferred from homology"/>
<keyword evidence="4 8" id="KW-1133">Transmembrane helix</keyword>
<gene>
    <name evidence="10" type="ordered locus">Sterm_1515</name>
</gene>
<reference evidence="10 11" key="2">
    <citation type="journal article" date="2010" name="Stand. Genomic Sci.">
        <title>Complete genome sequence of Sebaldella termitidis type strain (NCTC 11300).</title>
        <authorList>
            <person name="Harmon-Smith M."/>
            <person name="Celia L."/>
            <person name="Chertkov O."/>
            <person name="Lapidus A."/>
            <person name="Copeland A."/>
            <person name="Glavina Del Rio T."/>
            <person name="Nolan M."/>
            <person name="Lucas S."/>
            <person name="Tice H."/>
            <person name="Cheng J.F."/>
            <person name="Han C."/>
            <person name="Detter J.C."/>
            <person name="Bruce D."/>
            <person name="Goodwin L."/>
            <person name="Pitluck S."/>
            <person name="Pati A."/>
            <person name="Liolios K."/>
            <person name="Ivanova N."/>
            <person name="Mavromatis K."/>
            <person name="Mikhailova N."/>
            <person name="Chen A."/>
            <person name="Palaniappan K."/>
            <person name="Land M."/>
            <person name="Hauser L."/>
            <person name="Chang Y.J."/>
            <person name="Jeffries C.D."/>
            <person name="Brettin T."/>
            <person name="Goker M."/>
            <person name="Beck B."/>
            <person name="Bristow J."/>
            <person name="Eisen J.A."/>
            <person name="Markowitz V."/>
            <person name="Hugenholtz P."/>
            <person name="Kyrpides N.C."/>
            <person name="Klenk H.P."/>
            <person name="Chen F."/>
        </authorList>
    </citation>
    <scope>NUCLEOTIDE SEQUENCE [LARGE SCALE GENOMIC DNA]</scope>
    <source>
        <strain evidence="11">ATCC 33386 / NCTC 11300</strain>
    </source>
</reference>
<dbReference type="Proteomes" id="UP000000845">
    <property type="component" value="Chromosome"/>
</dbReference>
<dbReference type="KEGG" id="str:Sterm_1515"/>
<dbReference type="Gene3D" id="1.10.3720.10">
    <property type="entry name" value="MetI-like"/>
    <property type="match status" value="1"/>
</dbReference>
<dbReference type="PANTHER" id="PTHR30177">
    <property type="entry name" value="GLYCINE BETAINE/L-PROLINE TRANSPORT SYSTEM PERMEASE PROTEIN PROW"/>
    <property type="match status" value="1"/>
</dbReference>
<accession>D1AHZ0</accession>
<dbReference type="STRING" id="526218.Sterm_1515"/>
<dbReference type="Pfam" id="PF00528">
    <property type="entry name" value="BPD_transp_1"/>
    <property type="match status" value="1"/>
</dbReference>
<dbReference type="SUPFAM" id="SSF53850">
    <property type="entry name" value="Periplasmic binding protein-like II"/>
    <property type="match status" value="1"/>
</dbReference>
<dbReference type="HOGENOM" id="CLU_038355_0_1_0"/>
<comment type="similarity">
    <text evidence="7">In the N-terminal section; belongs to the binding-protein-dependent transport system permease family.</text>
</comment>
<dbReference type="PANTHER" id="PTHR30177:SF4">
    <property type="entry name" value="OSMOPROTECTANT IMPORT PERMEASE PROTEIN OSMW"/>
    <property type="match status" value="1"/>
</dbReference>
<evidence type="ECO:0000313" key="10">
    <source>
        <dbReference type="EMBL" id="ACZ08374.1"/>
    </source>
</evidence>
<comment type="subcellular location">
    <subcellularLocation>
        <location evidence="8">Cell membrane</location>
        <topology evidence="8">Multi-pass membrane protein</topology>
    </subcellularLocation>
    <subcellularLocation>
        <location evidence="1">Membrane</location>
        <topology evidence="1">Multi-pass membrane protein</topology>
    </subcellularLocation>
</comment>
<feature type="domain" description="ABC transmembrane type-1" evidence="9">
    <location>
        <begin position="18"/>
        <end position="197"/>
    </location>
</feature>
<keyword evidence="5 8" id="KW-0472">Membrane</keyword>
<dbReference type="Pfam" id="PF04069">
    <property type="entry name" value="OpuAC"/>
    <property type="match status" value="1"/>
</dbReference>
<dbReference type="eggNOG" id="COG1174">
    <property type="taxonomic scope" value="Bacteria"/>
</dbReference>
<evidence type="ECO:0000256" key="1">
    <source>
        <dbReference type="ARBA" id="ARBA00004141"/>
    </source>
</evidence>
<dbReference type="Gene3D" id="3.40.190.10">
    <property type="entry name" value="Periplasmic binding protein-like II"/>
    <property type="match status" value="1"/>
</dbReference>
<dbReference type="InterPro" id="IPR051204">
    <property type="entry name" value="ABC_transp_perm/SBD"/>
</dbReference>
<evidence type="ECO:0000256" key="3">
    <source>
        <dbReference type="ARBA" id="ARBA00022692"/>
    </source>
</evidence>
<feature type="transmembrane region" description="Helical" evidence="8">
    <location>
        <begin position="79"/>
        <end position="96"/>
    </location>
</feature>
<feature type="transmembrane region" description="Helical" evidence="8">
    <location>
        <begin position="132"/>
        <end position="159"/>
    </location>
</feature>
<keyword evidence="11" id="KW-1185">Reference proteome</keyword>
<feature type="transmembrane region" description="Helical" evidence="8">
    <location>
        <begin position="179"/>
        <end position="197"/>
    </location>
</feature>
<evidence type="ECO:0000313" key="11">
    <source>
        <dbReference type="Proteomes" id="UP000000845"/>
    </source>
</evidence>
<dbReference type="Gene3D" id="3.40.190.120">
    <property type="entry name" value="Osmoprotection protein (prox), domain 2"/>
    <property type="match status" value="1"/>
</dbReference>
<feature type="transmembrane region" description="Helical" evidence="8">
    <location>
        <begin position="20"/>
        <end position="41"/>
    </location>
</feature>
<feature type="transmembrane region" description="Helical" evidence="8">
    <location>
        <begin position="230"/>
        <end position="251"/>
    </location>
</feature>
<dbReference type="GO" id="GO:0043190">
    <property type="term" value="C:ATP-binding cassette (ABC) transporter complex"/>
    <property type="evidence" value="ECO:0007669"/>
    <property type="project" value="InterPro"/>
</dbReference>
<sequence>MNFLNYVSENYQYILSLAFAHIKLTFIAVLLAILIGVPLGILINTYKSLSKGIIGVINLIQAVPSLALLGLFIPLLGIGVLPAIAVVILYSLLPIVKNTYTGLNAINPQTLEASKGIGMTRLQRLFKVKMPLALPIIMAGIRISSVTAVGLMTVAAFIGAGGLGSLIFAGIQTVNYNKILAGAIPACILALAIDFFVGKIEYFVTPLPLRKGKTVISEQTIARNKRIRKYGLIFIIIFALITAGTIFYTTLENKKKITVGSKSFSEQVILGNMVSDVIEENTDLKVDRKLRLGSTQITFTGITNGEIDVYVEYTGTALVNILQLPSNSDTDSTYNTVKDEFDKRYGLKLLKPLGFNNTYTIATTKEIKEKYNLNKISDLKAVSKDFTLSPTIEFSNRPDGLPGFLKAYDMEFKAVNPVEGALRYSAIESGKSQVIDAFSTDGLLKAFELEVLEDDQHFFPPYYAVPVIRKEILEKYPQLEEAINKLAGQIDDKTMRELNYKVDKLGMEPDKVAREFLIERGFIKEK</sequence>
<organism evidence="10 11">
    <name type="scientific">Sebaldella termitidis (strain ATCC 33386 / NCTC 11300)</name>
    <dbReference type="NCBI Taxonomy" id="526218"/>
    <lineage>
        <taxon>Bacteria</taxon>
        <taxon>Fusobacteriati</taxon>
        <taxon>Fusobacteriota</taxon>
        <taxon>Fusobacteriia</taxon>
        <taxon>Fusobacteriales</taxon>
        <taxon>Leptotrichiaceae</taxon>
        <taxon>Sebaldella</taxon>
    </lineage>
</organism>
<dbReference type="SUPFAM" id="SSF161098">
    <property type="entry name" value="MetI-like"/>
    <property type="match status" value="1"/>
</dbReference>
<dbReference type="eggNOG" id="COG1732">
    <property type="taxonomic scope" value="Bacteria"/>
</dbReference>
<keyword evidence="2 8" id="KW-0813">Transport</keyword>
<evidence type="ECO:0000256" key="4">
    <source>
        <dbReference type="ARBA" id="ARBA00022989"/>
    </source>
</evidence>
<evidence type="ECO:0000256" key="2">
    <source>
        <dbReference type="ARBA" id="ARBA00022448"/>
    </source>
</evidence>
<reference evidence="11" key="1">
    <citation type="submission" date="2009-09" db="EMBL/GenBank/DDBJ databases">
        <title>The complete chromosome of Sebaldella termitidis ATCC 33386.</title>
        <authorList>
            <consortium name="US DOE Joint Genome Institute (JGI-PGF)"/>
            <person name="Lucas S."/>
            <person name="Copeland A."/>
            <person name="Lapidus A."/>
            <person name="Glavina del Rio T."/>
            <person name="Dalin E."/>
            <person name="Tice H."/>
            <person name="Bruce D."/>
            <person name="Goodwin L."/>
            <person name="Pitluck S."/>
            <person name="Kyrpides N."/>
            <person name="Mavromatis K."/>
            <person name="Ivanova N."/>
            <person name="Mikhailova N."/>
            <person name="Sims D."/>
            <person name="Meincke L."/>
            <person name="Brettin T."/>
            <person name="Detter J.C."/>
            <person name="Han C."/>
            <person name="Larimer F."/>
            <person name="Land M."/>
            <person name="Hauser L."/>
            <person name="Markowitz V."/>
            <person name="Cheng J.F."/>
            <person name="Hugenholtz P."/>
            <person name="Woyke T."/>
            <person name="Wu D."/>
            <person name="Eisen J.A."/>
        </authorList>
    </citation>
    <scope>NUCLEOTIDE SEQUENCE [LARGE SCALE GENOMIC DNA]</scope>
    <source>
        <strain evidence="11">ATCC 33386 / NCTC 11300</strain>
    </source>
</reference>
<evidence type="ECO:0000256" key="6">
    <source>
        <dbReference type="ARBA" id="ARBA00035642"/>
    </source>
</evidence>
<dbReference type="InterPro" id="IPR035906">
    <property type="entry name" value="MetI-like_sf"/>
</dbReference>
<comment type="similarity">
    <text evidence="6">In the C-terminal section; belongs to the OsmX family.</text>
</comment>
<evidence type="ECO:0000256" key="7">
    <source>
        <dbReference type="ARBA" id="ARBA00035652"/>
    </source>
</evidence>
<dbReference type="PROSITE" id="PS50928">
    <property type="entry name" value="ABC_TM1"/>
    <property type="match status" value="1"/>
</dbReference>
<evidence type="ECO:0000256" key="8">
    <source>
        <dbReference type="RuleBase" id="RU363032"/>
    </source>
</evidence>
<dbReference type="CDD" id="cd13609">
    <property type="entry name" value="PBP2_Opu_like_1"/>
    <property type="match status" value="1"/>
</dbReference>
<dbReference type="RefSeq" id="WP_012860970.1">
    <property type="nucleotide sequence ID" value="NC_013517.1"/>
</dbReference>
<keyword evidence="3 8" id="KW-0812">Transmembrane</keyword>
<dbReference type="CDD" id="cd06261">
    <property type="entry name" value="TM_PBP2"/>
    <property type="match status" value="1"/>
</dbReference>
<dbReference type="InterPro" id="IPR007210">
    <property type="entry name" value="ABC_Gly_betaine_transp_sub-bd"/>
</dbReference>
<protein>
    <submittedName>
        <fullName evidence="10">Substrate-binding region of ABC-type glycine betaine transport system</fullName>
    </submittedName>
</protein>
<evidence type="ECO:0000259" key="9">
    <source>
        <dbReference type="PROSITE" id="PS50928"/>
    </source>
</evidence>
<dbReference type="InterPro" id="IPR000515">
    <property type="entry name" value="MetI-like"/>
</dbReference>
<dbReference type="EMBL" id="CP001739">
    <property type="protein sequence ID" value="ACZ08374.1"/>
    <property type="molecule type" value="Genomic_DNA"/>
</dbReference>
<dbReference type="GO" id="GO:0022857">
    <property type="term" value="F:transmembrane transporter activity"/>
    <property type="evidence" value="ECO:0007669"/>
    <property type="project" value="InterPro"/>
</dbReference>